<reference evidence="1" key="1">
    <citation type="submission" date="2018-05" db="EMBL/GenBank/DDBJ databases">
        <authorList>
            <person name="Lanie J.A."/>
            <person name="Ng W.-L."/>
            <person name="Kazmierczak K.M."/>
            <person name="Andrzejewski T.M."/>
            <person name="Davidsen T.M."/>
            <person name="Wayne K.J."/>
            <person name="Tettelin H."/>
            <person name="Glass J.I."/>
            <person name="Rusch D."/>
            <person name="Podicherti R."/>
            <person name="Tsui H.-C.T."/>
            <person name="Winkler M.E."/>
        </authorList>
    </citation>
    <scope>NUCLEOTIDE SEQUENCE</scope>
</reference>
<gene>
    <name evidence="1" type="ORF">METZ01_LOCUS124691</name>
</gene>
<dbReference type="EMBL" id="UINC01017355">
    <property type="protein sequence ID" value="SVA71837.1"/>
    <property type="molecule type" value="Genomic_DNA"/>
</dbReference>
<proteinExistence type="predicted"/>
<feature type="non-terminal residue" evidence="1">
    <location>
        <position position="38"/>
    </location>
</feature>
<name>A0A381Y617_9ZZZZ</name>
<sequence length="38" mass="4297">MLTGKNFIGNKLSSSGNVTFQTFNPELNKKNDQIFYEA</sequence>
<protein>
    <submittedName>
        <fullName evidence="1">Uncharacterized protein</fullName>
    </submittedName>
</protein>
<organism evidence="1">
    <name type="scientific">marine metagenome</name>
    <dbReference type="NCBI Taxonomy" id="408172"/>
    <lineage>
        <taxon>unclassified sequences</taxon>
        <taxon>metagenomes</taxon>
        <taxon>ecological metagenomes</taxon>
    </lineage>
</organism>
<dbReference type="AlphaFoldDB" id="A0A381Y617"/>
<evidence type="ECO:0000313" key="1">
    <source>
        <dbReference type="EMBL" id="SVA71837.1"/>
    </source>
</evidence>
<accession>A0A381Y617</accession>